<sequence length="538" mass="60785">MLSNSSLNLSNRKFEGITIESDSMNAVFWVNSNRDVFSRSYREEDDEEALKWAALEKLPTYDRLRKGILISASRGGGNEVDVDTHGFQERKSLLESVGIELPTIEVRFEYLNIETEALVGNSALPTFVNFSVNALEVITTCRGFLNYLHMLPSRKKPLTILKDINGVIEPSRMTLLLGPPSSGKTTFLLALAGKLDPNLKFSGSVTCNGHGMNEFIPQKTAAYISQHDIHIGEVTVRETLAFSARCEGVECLHEMLAELSRREKAANIKPDPDIDVFMKNSIERVTILEQAVFMEIDFRFMIFLVLQAAATEGQAASLILGLDICADTLVGDEMLRAPETYDLFDDIILLSDGQIVYQVPREDVLGFFEHMGFKCPERNVVADFLQEVTSRKDQKQYWAHKDQPYSFITVQEFAEAFNHMTWAEKLDKSFLPHLIKARATQLLWQPKVWFFKQYFLLLIVNQMASALFRFMAATGRNMIANTFGSFAVLILFALGGIVLSRAFEKPQAVIFDEPEPSDRLESSHRTNTGGRLIDNKFR</sequence>
<feature type="transmembrane region" description="Helical" evidence="2">
    <location>
        <begin position="478"/>
        <end position="499"/>
    </location>
</feature>
<feature type="region of interest" description="Disordered" evidence="1">
    <location>
        <begin position="515"/>
        <end position="538"/>
    </location>
</feature>
<keyword evidence="5" id="KW-1185">Reference proteome</keyword>
<dbReference type="PANTHER" id="PTHR48040:SF59">
    <property type="entry name" value="ABC TRANSPORTER DOMAIN-CONTAINING PROTEIN"/>
    <property type="match status" value="1"/>
</dbReference>
<dbReference type="PANTHER" id="PTHR48040">
    <property type="entry name" value="PLEIOTROPIC DRUG RESISTANCE PROTEIN 1-LIKE ISOFORM X1"/>
    <property type="match status" value="1"/>
</dbReference>
<comment type="caution">
    <text evidence="4">The sequence shown here is derived from an EMBL/GenBank/DDBJ whole genome shotgun (WGS) entry which is preliminary data.</text>
</comment>
<dbReference type="EMBL" id="JAAGAX010000005">
    <property type="protein sequence ID" value="KAF2316394.1"/>
    <property type="molecule type" value="Genomic_DNA"/>
</dbReference>
<evidence type="ECO:0000259" key="3">
    <source>
        <dbReference type="Pfam" id="PF00005"/>
    </source>
</evidence>
<protein>
    <recommendedName>
        <fullName evidence="3">ABC transporter domain-containing protein</fullName>
    </recommendedName>
</protein>
<evidence type="ECO:0000256" key="2">
    <source>
        <dbReference type="SAM" id="Phobius"/>
    </source>
</evidence>
<dbReference type="GO" id="GO:0005524">
    <property type="term" value="F:ATP binding"/>
    <property type="evidence" value="ECO:0007669"/>
    <property type="project" value="InterPro"/>
</dbReference>
<gene>
    <name evidence="4" type="ORF">GH714_041735</name>
</gene>
<dbReference type="Pfam" id="PF00005">
    <property type="entry name" value="ABC_tran"/>
    <property type="match status" value="1"/>
</dbReference>
<dbReference type="Gene3D" id="3.40.50.300">
    <property type="entry name" value="P-loop containing nucleotide triphosphate hydrolases"/>
    <property type="match status" value="1"/>
</dbReference>
<feature type="domain" description="ABC transporter" evidence="3">
    <location>
        <begin position="161"/>
        <end position="263"/>
    </location>
</feature>
<organism evidence="4 5">
    <name type="scientific">Hevea brasiliensis</name>
    <name type="common">Para rubber tree</name>
    <name type="synonym">Siphonia brasiliensis</name>
    <dbReference type="NCBI Taxonomy" id="3981"/>
    <lineage>
        <taxon>Eukaryota</taxon>
        <taxon>Viridiplantae</taxon>
        <taxon>Streptophyta</taxon>
        <taxon>Embryophyta</taxon>
        <taxon>Tracheophyta</taxon>
        <taxon>Spermatophyta</taxon>
        <taxon>Magnoliopsida</taxon>
        <taxon>eudicotyledons</taxon>
        <taxon>Gunneridae</taxon>
        <taxon>Pentapetalae</taxon>
        <taxon>rosids</taxon>
        <taxon>fabids</taxon>
        <taxon>Malpighiales</taxon>
        <taxon>Euphorbiaceae</taxon>
        <taxon>Crotonoideae</taxon>
        <taxon>Micrandreae</taxon>
        <taxon>Hevea</taxon>
    </lineage>
</organism>
<dbReference type="InterPro" id="IPR027417">
    <property type="entry name" value="P-loop_NTPase"/>
</dbReference>
<proteinExistence type="predicted"/>
<name>A0A6A6MT92_HEVBR</name>
<keyword evidence="2" id="KW-1133">Transmembrane helix</keyword>
<keyword evidence="2" id="KW-0472">Membrane</keyword>
<evidence type="ECO:0000256" key="1">
    <source>
        <dbReference type="SAM" id="MobiDB-lite"/>
    </source>
</evidence>
<accession>A0A6A6MT92</accession>
<evidence type="ECO:0000313" key="5">
    <source>
        <dbReference type="Proteomes" id="UP000467840"/>
    </source>
</evidence>
<dbReference type="InterPro" id="IPR003439">
    <property type="entry name" value="ABC_transporter-like_ATP-bd"/>
</dbReference>
<dbReference type="SUPFAM" id="SSF52540">
    <property type="entry name" value="P-loop containing nucleoside triphosphate hydrolases"/>
    <property type="match status" value="1"/>
</dbReference>
<dbReference type="GO" id="GO:0016887">
    <property type="term" value="F:ATP hydrolysis activity"/>
    <property type="evidence" value="ECO:0007669"/>
    <property type="project" value="InterPro"/>
</dbReference>
<dbReference type="Proteomes" id="UP000467840">
    <property type="component" value="Chromosome 15"/>
</dbReference>
<keyword evidence="2" id="KW-0812">Transmembrane</keyword>
<evidence type="ECO:0000313" key="4">
    <source>
        <dbReference type="EMBL" id="KAF2316394.1"/>
    </source>
</evidence>
<dbReference type="AlphaFoldDB" id="A0A6A6MT92"/>
<reference evidence="4 5" key="1">
    <citation type="journal article" date="2020" name="Mol. Plant">
        <title>The Chromosome-Based Rubber Tree Genome Provides New Insights into Spurge Genome Evolution and Rubber Biosynthesis.</title>
        <authorList>
            <person name="Liu J."/>
            <person name="Shi C."/>
            <person name="Shi C.C."/>
            <person name="Li W."/>
            <person name="Zhang Q.J."/>
            <person name="Zhang Y."/>
            <person name="Li K."/>
            <person name="Lu H.F."/>
            <person name="Shi C."/>
            <person name="Zhu S.T."/>
            <person name="Xiao Z.Y."/>
            <person name="Nan H."/>
            <person name="Yue Y."/>
            <person name="Zhu X.G."/>
            <person name="Wu Y."/>
            <person name="Hong X.N."/>
            <person name="Fan G.Y."/>
            <person name="Tong Y."/>
            <person name="Zhang D."/>
            <person name="Mao C.L."/>
            <person name="Liu Y.L."/>
            <person name="Hao S.J."/>
            <person name="Liu W.Q."/>
            <person name="Lv M.Q."/>
            <person name="Zhang H.B."/>
            <person name="Liu Y."/>
            <person name="Hu-Tang G.R."/>
            <person name="Wang J.P."/>
            <person name="Wang J.H."/>
            <person name="Sun Y.H."/>
            <person name="Ni S.B."/>
            <person name="Chen W.B."/>
            <person name="Zhang X.C."/>
            <person name="Jiao Y.N."/>
            <person name="Eichler E.E."/>
            <person name="Li G.H."/>
            <person name="Liu X."/>
            <person name="Gao L.Z."/>
        </authorList>
    </citation>
    <scope>NUCLEOTIDE SEQUENCE [LARGE SCALE GENOMIC DNA]</scope>
    <source>
        <strain evidence="5">cv. GT1</strain>
        <tissue evidence="4">Leaf</tissue>
    </source>
</reference>